<dbReference type="InterPro" id="IPR002557">
    <property type="entry name" value="Chitin-bd_dom"/>
</dbReference>
<sequence>MPLFVSDEKNPVINVTKIQACYFRSRQELLWDWFQEFYFISRTFNSCSNMGHLSLCTLLMIFGSMAGINCINTYTHDNGYYLVDTDCKGYSYGTVFGLSHHVCPEGQGFDSRTFSCVNSDTFNCTGNYLKRRPRSALNEPRRNILLNQLILPILQDMARDEETSKSLRYIFITAKSVYQIVMSEMFNNYQQSQGTSMHVSASTTNNAKERFLSKTRPTIERLMDKHLPLILRRFSQSFTTVNQGMEVINKNFNAHAGELRDSVITFVMKHKQILDSDSTYINSRNLPLLKRDFQPIKSVLLRVFDNYLRTRPLSWVNFINKRLDFLSL</sequence>
<name>A0A8X6FGP6_TRICU</name>
<dbReference type="Proteomes" id="UP000887116">
    <property type="component" value="Unassembled WGS sequence"/>
</dbReference>
<evidence type="ECO:0000313" key="2">
    <source>
        <dbReference type="EMBL" id="GFQ78374.1"/>
    </source>
</evidence>
<evidence type="ECO:0000259" key="1">
    <source>
        <dbReference type="PROSITE" id="PS50940"/>
    </source>
</evidence>
<feature type="domain" description="Chitin-binding type-2" evidence="1">
    <location>
        <begin position="67"/>
        <end position="126"/>
    </location>
</feature>
<reference evidence="2" key="1">
    <citation type="submission" date="2020-07" db="EMBL/GenBank/DDBJ databases">
        <title>Multicomponent nature underlies the extraordinary mechanical properties of spider dragline silk.</title>
        <authorList>
            <person name="Kono N."/>
            <person name="Nakamura H."/>
            <person name="Mori M."/>
            <person name="Yoshida Y."/>
            <person name="Ohtoshi R."/>
            <person name="Malay A.D."/>
            <person name="Moran D.A.P."/>
            <person name="Tomita M."/>
            <person name="Numata K."/>
            <person name="Arakawa K."/>
        </authorList>
    </citation>
    <scope>NUCLEOTIDE SEQUENCE</scope>
</reference>
<comment type="caution">
    <text evidence="2">The sequence shown here is derived from an EMBL/GenBank/DDBJ whole genome shotgun (WGS) entry which is preliminary data.</text>
</comment>
<evidence type="ECO:0000313" key="3">
    <source>
        <dbReference type="Proteomes" id="UP000887116"/>
    </source>
</evidence>
<gene>
    <name evidence="2" type="primary">AVEN_96783_1</name>
    <name evidence="2" type="ORF">TNCT_203461</name>
</gene>
<dbReference type="AlphaFoldDB" id="A0A8X6FGP6"/>
<protein>
    <submittedName>
        <fullName evidence="2">Chitin-binding type-2 domain-containing protein</fullName>
    </submittedName>
</protein>
<dbReference type="PROSITE" id="PS50940">
    <property type="entry name" value="CHIT_BIND_II"/>
    <property type="match status" value="1"/>
</dbReference>
<dbReference type="OrthoDB" id="6433483at2759"/>
<keyword evidence="3" id="KW-1185">Reference proteome</keyword>
<dbReference type="EMBL" id="BMAO01012015">
    <property type="protein sequence ID" value="GFQ78374.1"/>
    <property type="molecule type" value="Genomic_DNA"/>
</dbReference>
<proteinExistence type="predicted"/>
<accession>A0A8X6FGP6</accession>
<dbReference type="GO" id="GO:0005576">
    <property type="term" value="C:extracellular region"/>
    <property type="evidence" value="ECO:0007669"/>
    <property type="project" value="InterPro"/>
</dbReference>
<dbReference type="GO" id="GO:0008061">
    <property type="term" value="F:chitin binding"/>
    <property type="evidence" value="ECO:0007669"/>
    <property type="project" value="InterPro"/>
</dbReference>
<organism evidence="2 3">
    <name type="scientific">Trichonephila clavata</name>
    <name type="common">Joro spider</name>
    <name type="synonym">Nephila clavata</name>
    <dbReference type="NCBI Taxonomy" id="2740835"/>
    <lineage>
        <taxon>Eukaryota</taxon>
        <taxon>Metazoa</taxon>
        <taxon>Ecdysozoa</taxon>
        <taxon>Arthropoda</taxon>
        <taxon>Chelicerata</taxon>
        <taxon>Arachnida</taxon>
        <taxon>Araneae</taxon>
        <taxon>Araneomorphae</taxon>
        <taxon>Entelegynae</taxon>
        <taxon>Araneoidea</taxon>
        <taxon>Nephilidae</taxon>
        <taxon>Trichonephila</taxon>
    </lineage>
</organism>